<dbReference type="Gene3D" id="1.10.10.60">
    <property type="entry name" value="Homeodomain-like"/>
    <property type="match status" value="2"/>
</dbReference>
<evidence type="ECO:0000313" key="8">
    <source>
        <dbReference type="Proteomes" id="UP001055437"/>
    </source>
</evidence>
<keyword evidence="2" id="KW-0238">DNA-binding</keyword>
<dbReference type="Proteomes" id="UP000280586">
    <property type="component" value="Chromosome"/>
</dbReference>
<dbReference type="InterPro" id="IPR018060">
    <property type="entry name" value="HTH_AraC"/>
</dbReference>
<dbReference type="RefSeq" id="WP_083089346.1">
    <property type="nucleotide sequence ID" value="NZ_CABMIZ010000001.1"/>
</dbReference>
<evidence type="ECO:0000313" key="7">
    <source>
        <dbReference type="Proteomes" id="UP000280586"/>
    </source>
</evidence>
<keyword evidence="3" id="KW-0804">Transcription</keyword>
<dbReference type="GO" id="GO:0003700">
    <property type="term" value="F:DNA-binding transcription factor activity"/>
    <property type="evidence" value="ECO:0007669"/>
    <property type="project" value="InterPro"/>
</dbReference>
<protein>
    <submittedName>
        <fullName evidence="5">AraC family transcriptional regulator</fullName>
    </submittedName>
</protein>
<dbReference type="Proteomes" id="UP001055437">
    <property type="component" value="Chromosome"/>
</dbReference>
<evidence type="ECO:0000256" key="1">
    <source>
        <dbReference type="ARBA" id="ARBA00023015"/>
    </source>
</evidence>
<evidence type="ECO:0000256" key="2">
    <source>
        <dbReference type="ARBA" id="ARBA00023125"/>
    </source>
</evidence>
<dbReference type="InterPro" id="IPR018062">
    <property type="entry name" value="HTH_AraC-typ_CS"/>
</dbReference>
<accession>A0A9N7PLN5</accession>
<dbReference type="PRINTS" id="PR00032">
    <property type="entry name" value="HTHARAC"/>
</dbReference>
<dbReference type="InterPro" id="IPR020449">
    <property type="entry name" value="Tscrpt_reg_AraC-type_HTH"/>
</dbReference>
<dbReference type="AlphaFoldDB" id="A0A9N7PLN5"/>
<evidence type="ECO:0000313" key="6">
    <source>
        <dbReference type="EMBL" id="USS01546.1"/>
    </source>
</evidence>
<dbReference type="SUPFAM" id="SSF46689">
    <property type="entry name" value="Homeodomain-like"/>
    <property type="match status" value="2"/>
</dbReference>
<dbReference type="OrthoDB" id="1934152at2"/>
<dbReference type="InterPro" id="IPR009057">
    <property type="entry name" value="Homeodomain-like_sf"/>
</dbReference>
<sequence length="223" mass="26259">MKKTIINHLHICSLVYCGNTNLAIKLFNKNLKNLISTTGFEYCKTFIYSLNFSIYNYILVKEGVSLHKCCFKNTIENYDYSDVNSIIEIGHKIINSYSYCKDYLSEKYSHPEIKKAICYIHKHIDENISLNDICSIVNMNKTYFCRVFKTYTNYTFSEYVNRAKINAAKHLLLDPQLSLVDVSFYCGFNNYTYFCKLFKKIVGMNPLKYRNLRNKTEILDIKK</sequence>
<proteinExistence type="predicted"/>
<dbReference type="GeneID" id="303561270"/>
<organism evidence="5 7">
    <name type="scientific">Clostridium septicum</name>
    <dbReference type="NCBI Taxonomy" id="1504"/>
    <lineage>
        <taxon>Bacteria</taxon>
        <taxon>Bacillati</taxon>
        <taxon>Bacillota</taxon>
        <taxon>Clostridia</taxon>
        <taxon>Eubacteriales</taxon>
        <taxon>Clostridiaceae</taxon>
        <taxon>Clostridium</taxon>
    </lineage>
</organism>
<dbReference type="Pfam" id="PF12833">
    <property type="entry name" value="HTH_18"/>
    <property type="match status" value="1"/>
</dbReference>
<dbReference type="PANTHER" id="PTHR43280">
    <property type="entry name" value="ARAC-FAMILY TRANSCRIPTIONAL REGULATOR"/>
    <property type="match status" value="1"/>
</dbReference>
<feature type="domain" description="HTH araC/xylS-type" evidence="4">
    <location>
        <begin position="114"/>
        <end position="212"/>
    </location>
</feature>
<dbReference type="KEGG" id="csep:CP523_11305"/>
<keyword evidence="1" id="KW-0805">Transcription regulation</keyword>
<dbReference type="EMBL" id="CP023671">
    <property type="protein sequence ID" value="AYE34951.1"/>
    <property type="molecule type" value="Genomic_DNA"/>
</dbReference>
<dbReference type="GO" id="GO:0043565">
    <property type="term" value="F:sequence-specific DNA binding"/>
    <property type="evidence" value="ECO:0007669"/>
    <property type="project" value="InterPro"/>
</dbReference>
<dbReference type="PROSITE" id="PS01124">
    <property type="entry name" value="HTH_ARAC_FAMILY_2"/>
    <property type="match status" value="1"/>
</dbReference>
<dbReference type="SMART" id="SM00342">
    <property type="entry name" value="HTH_ARAC"/>
    <property type="match status" value="1"/>
</dbReference>
<evidence type="ECO:0000313" key="5">
    <source>
        <dbReference type="EMBL" id="AYE34951.1"/>
    </source>
</evidence>
<evidence type="ECO:0000256" key="3">
    <source>
        <dbReference type="ARBA" id="ARBA00023163"/>
    </source>
</evidence>
<gene>
    <name evidence="5" type="ORF">CP523_11305</name>
    <name evidence="6" type="ORF">NH397_03660</name>
</gene>
<keyword evidence="8" id="KW-1185">Reference proteome</keyword>
<dbReference type="PANTHER" id="PTHR43280:SF28">
    <property type="entry name" value="HTH-TYPE TRANSCRIPTIONAL ACTIVATOR RHAS"/>
    <property type="match status" value="1"/>
</dbReference>
<name>A0A9N7PLN5_CLOSE</name>
<reference evidence="6" key="2">
    <citation type="submission" date="2022-06" db="EMBL/GenBank/DDBJ databases">
        <authorList>
            <person name="Holder M.E."/>
            <person name="Ajami N.J."/>
            <person name="Petrosino J.F."/>
        </authorList>
    </citation>
    <scope>NUCLEOTIDE SEQUENCE</scope>
    <source>
        <strain evidence="6">RMA 8861</strain>
    </source>
</reference>
<evidence type="ECO:0000259" key="4">
    <source>
        <dbReference type="PROSITE" id="PS01124"/>
    </source>
</evidence>
<dbReference type="PROSITE" id="PS00041">
    <property type="entry name" value="HTH_ARAC_FAMILY_1"/>
    <property type="match status" value="1"/>
</dbReference>
<reference evidence="5 7" key="1">
    <citation type="submission" date="2017-09" db="EMBL/GenBank/DDBJ databases">
        <authorList>
            <person name="Thomas P."/>
            <person name="Seyboldt C."/>
        </authorList>
    </citation>
    <scope>NUCLEOTIDE SEQUENCE [LARGE SCALE GENOMIC DNA]</scope>
    <source>
        <strain evidence="5 7">DSM 7534</strain>
    </source>
</reference>
<dbReference type="EMBL" id="CP099799">
    <property type="protein sequence ID" value="USS01546.1"/>
    <property type="molecule type" value="Genomic_DNA"/>
</dbReference>